<feature type="binding site" evidence="12">
    <location>
        <position position="131"/>
    </location>
    <ligand>
        <name>Zn(2+)</name>
        <dbReference type="ChEBI" id="CHEBI:29105"/>
        <note>catalytic</note>
    </ligand>
</feature>
<evidence type="ECO:0000256" key="6">
    <source>
        <dbReference type="ARBA" id="ARBA00022723"/>
    </source>
</evidence>
<evidence type="ECO:0000256" key="10">
    <source>
        <dbReference type="ARBA" id="ARBA00023049"/>
    </source>
</evidence>
<reference evidence="15 16" key="1">
    <citation type="submission" date="2019-11" db="EMBL/GenBank/DDBJ databases">
        <title>Comparative genomics of hydrocarbon-degrading Desulfosarcina strains.</title>
        <authorList>
            <person name="Watanabe M."/>
            <person name="Kojima H."/>
            <person name="Fukui M."/>
        </authorList>
    </citation>
    <scope>NUCLEOTIDE SEQUENCE [LARGE SCALE GENOMIC DNA]</scope>
    <source>
        <strain evidence="15 16">28bB2T</strain>
    </source>
</reference>
<comment type="similarity">
    <text evidence="2 12">Belongs to the peptidase M48B family.</text>
</comment>
<evidence type="ECO:0000256" key="1">
    <source>
        <dbReference type="ARBA" id="ARBA00004651"/>
    </source>
</evidence>
<dbReference type="GO" id="GO:0008270">
    <property type="term" value="F:zinc ion binding"/>
    <property type="evidence" value="ECO:0007669"/>
    <property type="project" value="UniProtKB-UniRule"/>
</dbReference>
<evidence type="ECO:0000256" key="9">
    <source>
        <dbReference type="ARBA" id="ARBA00022989"/>
    </source>
</evidence>
<evidence type="ECO:0000256" key="5">
    <source>
        <dbReference type="ARBA" id="ARBA00022692"/>
    </source>
</evidence>
<dbReference type="Gene3D" id="3.30.2010.10">
    <property type="entry name" value="Metalloproteases ('zincins'), catalytic domain"/>
    <property type="match status" value="1"/>
</dbReference>
<dbReference type="PANTHER" id="PTHR43221:SF1">
    <property type="entry name" value="PROTEASE HTPX"/>
    <property type="match status" value="1"/>
</dbReference>
<keyword evidence="10 12" id="KW-0482">Metalloprotease</keyword>
<dbReference type="GO" id="GO:0005886">
    <property type="term" value="C:plasma membrane"/>
    <property type="evidence" value="ECO:0007669"/>
    <property type="project" value="UniProtKB-SubCell"/>
</dbReference>
<evidence type="ECO:0000256" key="12">
    <source>
        <dbReference type="HAMAP-Rule" id="MF_00188"/>
    </source>
</evidence>
<name>A0A5K7ZQL0_9BACT</name>
<evidence type="ECO:0000256" key="4">
    <source>
        <dbReference type="ARBA" id="ARBA00022670"/>
    </source>
</evidence>
<feature type="compositionally biased region" description="Basic and acidic residues" evidence="13">
    <location>
        <begin position="301"/>
        <end position="319"/>
    </location>
</feature>
<feature type="transmembrane region" description="Helical" evidence="12">
    <location>
        <begin position="7"/>
        <end position="25"/>
    </location>
</feature>
<dbReference type="InterPro" id="IPR050083">
    <property type="entry name" value="HtpX_protease"/>
</dbReference>
<keyword evidence="8 12" id="KW-0862">Zinc</keyword>
<feature type="binding site" evidence="12">
    <location>
        <position position="135"/>
    </location>
    <ligand>
        <name>Zn(2+)</name>
        <dbReference type="ChEBI" id="CHEBI:29105"/>
        <note>catalytic</note>
    </ligand>
</feature>
<keyword evidence="11 12" id="KW-0472">Membrane</keyword>
<sequence>MGNQLKTTLLLAVMTVLIMVVGNLLGGRQGMMIALVLAAGMNFFSYWYSDKIVLKMYQAREATPQQAPELYGMVETLARQAGLPMPKVYIIPKEAPNAFATGRNPDHAVVAVTQGLLSLMDRQEVMGVLAHEMAHVKNRDILIGTIAATMAGAIMMLASMARWSAIFGGMHRDDDNGGGMGAIGMIAMSIIAPMAAMIVQMAVSRSREYLADATGARIAGSPEGLARALEKLDGYARRIPMDANPSTAHMFIVNPLSGQSLQRLFSTHPPMAERISRLRGVRPPSGSGMGPAVPPPPPMSGKDRQADAGRAFWDKLNGE</sequence>
<feature type="transmembrane region" description="Helical" evidence="12">
    <location>
        <begin position="180"/>
        <end position="199"/>
    </location>
</feature>
<dbReference type="HAMAP" id="MF_00188">
    <property type="entry name" value="Pept_M48_protease_HtpX"/>
    <property type="match status" value="1"/>
</dbReference>
<dbReference type="EC" id="3.4.24.-" evidence="12"/>
<dbReference type="AlphaFoldDB" id="A0A5K7ZQL0"/>
<evidence type="ECO:0000256" key="7">
    <source>
        <dbReference type="ARBA" id="ARBA00022801"/>
    </source>
</evidence>
<keyword evidence="4 12" id="KW-0645">Protease</keyword>
<dbReference type="GO" id="GO:0004222">
    <property type="term" value="F:metalloendopeptidase activity"/>
    <property type="evidence" value="ECO:0007669"/>
    <property type="project" value="UniProtKB-UniRule"/>
</dbReference>
<keyword evidence="6 12" id="KW-0479">Metal-binding</keyword>
<evidence type="ECO:0000259" key="14">
    <source>
        <dbReference type="Pfam" id="PF01435"/>
    </source>
</evidence>
<gene>
    <name evidence="12 15" type="primary">htpX</name>
    <name evidence="15" type="ORF">DSCO28_25760</name>
</gene>
<dbReference type="EMBL" id="AP021876">
    <property type="protein sequence ID" value="BBO82010.1"/>
    <property type="molecule type" value="Genomic_DNA"/>
</dbReference>
<dbReference type="RefSeq" id="WP_155322566.1">
    <property type="nucleotide sequence ID" value="NZ_AP021876.1"/>
</dbReference>
<evidence type="ECO:0000256" key="3">
    <source>
        <dbReference type="ARBA" id="ARBA00022475"/>
    </source>
</evidence>
<feature type="domain" description="Peptidase M48" evidence="14">
    <location>
        <begin position="64"/>
        <end position="280"/>
    </location>
</feature>
<feature type="binding site" evidence="12">
    <location>
        <position position="208"/>
    </location>
    <ligand>
        <name>Zn(2+)</name>
        <dbReference type="ChEBI" id="CHEBI:29105"/>
        <note>catalytic</note>
    </ligand>
</feature>
<evidence type="ECO:0000256" key="11">
    <source>
        <dbReference type="ARBA" id="ARBA00023136"/>
    </source>
</evidence>
<evidence type="ECO:0000256" key="2">
    <source>
        <dbReference type="ARBA" id="ARBA00009779"/>
    </source>
</evidence>
<feature type="transmembrane region" description="Helical" evidence="12">
    <location>
        <begin position="141"/>
        <end position="160"/>
    </location>
</feature>
<evidence type="ECO:0000313" key="15">
    <source>
        <dbReference type="EMBL" id="BBO82010.1"/>
    </source>
</evidence>
<dbReference type="PANTHER" id="PTHR43221">
    <property type="entry name" value="PROTEASE HTPX"/>
    <property type="match status" value="1"/>
</dbReference>
<comment type="subcellular location">
    <subcellularLocation>
        <location evidence="1 12">Cell membrane</location>
        <topology evidence="1 12">Multi-pass membrane protein</topology>
    </subcellularLocation>
</comment>
<evidence type="ECO:0000256" key="13">
    <source>
        <dbReference type="SAM" id="MobiDB-lite"/>
    </source>
</evidence>
<keyword evidence="5 12" id="KW-0812">Transmembrane</keyword>
<dbReference type="Proteomes" id="UP000425960">
    <property type="component" value="Chromosome"/>
</dbReference>
<dbReference type="Pfam" id="PF01435">
    <property type="entry name" value="Peptidase_M48"/>
    <property type="match status" value="1"/>
</dbReference>
<dbReference type="KEGG" id="dov:DSCO28_25760"/>
<keyword evidence="3 12" id="KW-1003">Cell membrane</keyword>
<accession>A0A5K7ZQL0</accession>
<comment type="cofactor">
    <cofactor evidence="12">
        <name>Zn(2+)</name>
        <dbReference type="ChEBI" id="CHEBI:29105"/>
    </cofactor>
    <text evidence="12">Binds 1 zinc ion per subunit.</text>
</comment>
<feature type="region of interest" description="Disordered" evidence="13">
    <location>
        <begin position="279"/>
        <end position="319"/>
    </location>
</feature>
<protein>
    <recommendedName>
        <fullName evidence="12">Protease HtpX homolog</fullName>
        <ecNumber evidence="12">3.4.24.-</ecNumber>
    </recommendedName>
</protein>
<dbReference type="NCBIfam" id="NF002826">
    <property type="entry name" value="PRK03001.1"/>
    <property type="match status" value="1"/>
</dbReference>
<organism evidence="15 16">
    <name type="scientific">Desulfosarcina ovata subsp. sediminis</name>
    <dbReference type="NCBI Taxonomy" id="885957"/>
    <lineage>
        <taxon>Bacteria</taxon>
        <taxon>Pseudomonadati</taxon>
        <taxon>Thermodesulfobacteriota</taxon>
        <taxon>Desulfobacteria</taxon>
        <taxon>Desulfobacterales</taxon>
        <taxon>Desulfosarcinaceae</taxon>
        <taxon>Desulfosarcina</taxon>
    </lineage>
</organism>
<dbReference type="InterPro" id="IPR022919">
    <property type="entry name" value="Pept_M48_protease_HtpX"/>
</dbReference>
<evidence type="ECO:0000256" key="8">
    <source>
        <dbReference type="ARBA" id="ARBA00022833"/>
    </source>
</evidence>
<dbReference type="InterPro" id="IPR001915">
    <property type="entry name" value="Peptidase_M48"/>
</dbReference>
<proteinExistence type="inferred from homology"/>
<keyword evidence="7 12" id="KW-0378">Hydrolase</keyword>
<keyword evidence="9 12" id="KW-1133">Transmembrane helix</keyword>
<feature type="transmembrane region" description="Helical" evidence="12">
    <location>
        <begin position="31"/>
        <end position="48"/>
    </location>
</feature>
<feature type="active site" evidence="12">
    <location>
        <position position="132"/>
    </location>
</feature>
<evidence type="ECO:0000313" key="16">
    <source>
        <dbReference type="Proteomes" id="UP000425960"/>
    </source>
</evidence>
<dbReference type="CDD" id="cd07336">
    <property type="entry name" value="M48B_HtpX_like"/>
    <property type="match status" value="1"/>
</dbReference>
<dbReference type="GO" id="GO:0006508">
    <property type="term" value="P:proteolysis"/>
    <property type="evidence" value="ECO:0007669"/>
    <property type="project" value="UniProtKB-KW"/>
</dbReference>